<dbReference type="GO" id="GO:0003677">
    <property type="term" value="F:DNA binding"/>
    <property type="evidence" value="ECO:0007669"/>
    <property type="project" value="UniProtKB-UniRule"/>
</dbReference>
<comment type="caution">
    <text evidence="4">The sequence shown here is derived from an EMBL/GenBank/DDBJ whole genome shotgun (WGS) entry which is preliminary data.</text>
</comment>
<reference evidence="5" key="1">
    <citation type="submission" date="2017-04" db="EMBL/GenBank/DDBJ databases">
        <title>Function of individual gut microbiota members based on whole genome sequencing of pure cultures obtained from chicken caecum.</title>
        <authorList>
            <person name="Medvecky M."/>
            <person name="Cejkova D."/>
            <person name="Polansky O."/>
            <person name="Karasova D."/>
            <person name="Kubasova T."/>
            <person name="Cizek A."/>
            <person name="Rychlik I."/>
        </authorList>
    </citation>
    <scope>NUCLEOTIDE SEQUENCE [LARGE SCALE GENOMIC DNA]</scope>
    <source>
        <strain evidence="5">An144</strain>
    </source>
</reference>
<dbReference type="Proteomes" id="UP000196074">
    <property type="component" value="Unassembled WGS sequence"/>
</dbReference>
<sequence length="189" mass="21980">MRYKIYTKEQIIKAGYNIVAREGFDKFTARNVAQELGISTQPIYLQFKNMKDLKTQVLDKVWNDIERISLTKPITGDIIVDSPVHFIELALKKPTLYKACWVDNNGGGEYLFAKSENYYREQVFKDDRFKHLSDEEFRNYHLETLIAVSGIISLQNAGIIHLTHDDFVNMCKKMIDDIAKGQKLDLIRQ</sequence>
<dbReference type="Gene3D" id="1.10.357.10">
    <property type="entry name" value="Tetracycline Repressor, domain 2"/>
    <property type="match status" value="1"/>
</dbReference>
<name>A0A1Y4R197_9ENTE</name>
<feature type="domain" description="HTH tetR-type" evidence="3">
    <location>
        <begin position="5"/>
        <end position="65"/>
    </location>
</feature>
<evidence type="ECO:0000256" key="1">
    <source>
        <dbReference type="ARBA" id="ARBA00023125"/>
    </source>
</evidence>
<protein>
    <submittedName>
        <fullName evidence="4">TetR family transcriptional regulator</fullName>
    </submittedName>
</protein>
<evidence type="ECO:0000256" key="2">
    <source>
        <dbReference type="PROSITE-ProRule" id="PRU00335"/>
    </source>
</evidence>
<dbReference type="InterPro" id="IPR009057">
    <property type="entry name" value="Homeodomain-like_sf"/>
</dbReference>
<dbReference type="InterPro" id="IPR001647">
    <property type="entry name" value="HTH_TetR"/>
</dbReference>
<dbReference type="PROSITE" id="PS50977">
    <property type="entry name" value="HTH_TETR_2"/>
    <property type="match status" value="1"/>
</dbReference>
<dbReference type="AlphaFoldDB" id="A0A1Y4R197"/>
<dbReference type="RefSeq" id="WP_087214178.1">
    <property type="nucleotide sequence ID" value="NZ_NFLC01000006.1"/>
</dbReference>
<proteinExistence type="predicted"/>
<evidence type="ECO:0000313" key="5">
    <source>
        <dbReference type="Proteomes" id="UP000196074"/>
    </source>
</evidence>
<evidence type="ECO:0000259" key="3">
    <source>
        <dbReference type="PROSITE" id="PS50977"/>
    </source>
</evidence>
<organism evidence="4 5">
    <name type="scientific">Enterococcus cecorum</name>
    <dbReference type="NCBI Taxonomy" id="44008"/>
    <lineage>
        <taxon>Bacteria</taxon>
        <taxon>Bacillati</taxon>
        <taxon>Bacillota</taxon>
        <taxon>Bacilli</taxon>
        <taxon>Lactobacillales</taxon>
        <taxon>Enterococcaceae</taxon>
        <taxon>Enterococcus</taxon>
    </lineage>
</organism>
<accession>A0A1Y4R197</accession>
<dbReference type="EMBL" id="NFLC01000006">
    <property type="protein sequence ID" value="OUQ10891.1"/>
    <property type="molecule type" value="Genomic_DNA"/>
</dbReference>
<feature type="DNA-binding region" description="H-T-H motif" evidence="2">
    <location>
        <begin position="28"/>
        <end position="47"/>
    </location>
</feature>
<gene>
    <name evidence="4" type="ORF">B5E88_04130</name>
</gene>
<evidence type="ECO:0000313" key="4">
    <source>
        <dbReference type="EMBL" id="OUQ10891.1"/>
    </source>
</evidence>
<dbReference type="SUPFAM" id="SSF46689">
    <property type="entry name" value="Homeodomain-like"/>
    <property type="match status" value="1"/>
</dbReference>
<keyword evidence="1 2" id="KW-0238">DNA-binding</keyword>
<dbReference type="Pfam" id="PF00440">
    <property type="entry name" value="TetR_N"/>
    <property type="match status" value="1"/>
</dbReference>